<evidence type="ECO:0000256" key="2">
    <source>
        <dbReference type="ARBA" id="ARBA00022516"/>
    </source>
</evidence>
<dbReference type="SUPFAM" id="SSF69593">
    <property type="entry name" value="Glycerol-3-phosphate (1)-acyltransferase"/>
    <property type="match status" value="1"/>
</dbReference>
<dbReference type="Pfam" id="PF01553">
    <property type="entry name" value="Acyltransferase"/>
    <property type="match status" value="1"/>
</dbReference>
<keyword evidence="4" id="KW-0443">Lipid metabolism</keyword>
<dbReference type="CDD" id="cd07989">
    <property type="entry name" value="LPLAT_AGPAT-like"/>
    <property type="match status" value="1"/>
</dbReference>
<name>A0A3S8ZU81_9NEIS</name>
<evidence type="ECO:0000259" key="6">
    <source>
        <dbReference type="SMART" id="SM00563"/>
    </source>
</evidence>
<dbReference type="InterPro" id="IPR002123">
    <property type="entry name" value="Plipid/glycerol_acylTrfase"/>
</dbReference>
<sequence length="257" mass="29062">MRTPLLCLRLSRLCRLIVHFAKGLFTVTYRFPRLLLSERVDYIQQWSRQLTQILGVSLRIQGIEPGKYPEQHMLLANHISWLDIFVLDSVTVSRFVAKSELRAWPVIGRLCIGTGTLFIERERKRDTARVNEAIVTALSEGHCIAVFPEGTTGCGRQLLPFRSSLLQAAIDGNATIQPVYLRYTDANGQHSDAATYIGNMSIAQSVWRILGTRSLHAEINFLTPFPANYENRRALTQFIEARICTAHHALRAQSDKA</sequence>
<dbReference type="GO" id="GO:0003841">
    <property type="term" value="F:1-acylglycerol-3-phosphate O-acyltransferase activity"/>
    <property type="evidence" value="ECO:0007669"/>
    <property type="project" value="TreeGrafter"/>
</dbReference>
<protein>
    <submittedName>
        <fullName evidence="7">1-acyl-sn-glycerol-3-phosphate acyltransferase</fullName>
    </submittedName>
</protein>
<evidence type="ECO:0000313" key="8">
    <source>
        <dbReference type="Proteomes" id="UP000282438"/>
    </source>
</evidence>
<keyword evidence="8" id="KW-1185">Reference proteome</keyword>
<dbReference type="AlphaFoldDB" id="A0A3S8ZU81"/>
<dbReference type="PANTHER" id="PTHR10434">
    <property type="entry name" value="1-ACYL-SN-GLYCEROL-3-PHOSPHATE ACYLTRANSFERASE"/>
    <property type="match status" value="1"/>
</dbReference>
<dbReference type="OrthoDB" id="9806880at2"/>
<keyword evidence="3 7" id="KW-0808">Transferase</keyword>
<keyword evidence="5 7" id="KW-0012">Acyltransferase</keyword>
<gene>
    <name evidence="7" type="ORF">EJO50_11265</name>
</gene>
<reference evidence="7 8" key="1">
    <citation type="submission" date="2018-12" db="EMBL/GenBank/DDBJ databases">
        <title>Complete genome sequence of Iodobacter sp. H11R3.</title>
        <authorList>
            <person name="Bae J.-W."/>
        </authorList>
    </citation>
    <scope>NUCLEOTIDE SEQUENCE [LARGE SCALE GENOMIC DNA]</scope>
    <source>
        <strain evidence="7 8">H11R3</strain>
    </source>
</reference>
<comment type="pathway">
    <text evidence="1">Lipid metabolism.</text>
</comment>
<organism evidence="7 8">
    <name type="scientific">Iodobacter ciconiae</name>
    <dbReference type="NCBI Taxonomy" id="2496266"/>
    <lineage>
        <taxon>Bacteria</taxon>
        <taxon>Pseudomonadati</taxon>
        <taxon>Pseudomonadota</taxon>
        <taxon>Betaproteobacteria</taxon>
        <taxon>Neisseriales</taxon>
        <taxon>Chitinibacteraceae</taxon>
        <taxon>Iodobacter</taxon>
    </lineage>
</organism>
<proteinExistence type="predicted"/>
<keyword evidence="2" id="KW-0444">Lipid biosynthesis</keyword>
<dbReference type="Proteomes" id="UP000282438">
    <property type="component" value="Chromosome"/>
</dbReference>
<dbReference type="SMART" id="SM00563">
    <property type="entry name" value="PlsC"/>
    <property type="match status" value="1"/>
</dbReference>
<evidence type="ECO:0000256" key="4">
    <source>
        <dbReference type="ARBA" id="ARBA00023098"/>
    </source>
</evidence>
<dbReference type="PANTHER" id="PTHR10434:SF64">
    <property type="entry name" value="1-ACYL-SN-GLYCEROL-3-PHOSPHATE ACYLTRANSFERASE-RELATED"/>
    <property type="match status" value="1"/>
</dbReference>
<dbReference type="GO" id="GO:0006654">
    <property type="term" value="P:phosphatidic acid biosynthetic process"/>
    <property type="evidence" value="ECO:0007669"/>
    <property type="project" value="TreeGrafter"/>
</dbReference>
<evidence type="ECO:0000256" key="5">
    <source>
        <dbReference type="ARBA" id="ARBA00023315"/>
    </source>
</evidence>
<evidence type="ECO:0000256" key="3">
    <source>
        <dbReference type="ARBA" id="ARBA00022679"/>
    </source>
</evidence>
<evidence type="ECO:0000256" key="1">
    <source>
        <dbReference type="ARBA" id="ARBA00005189"/>
    </source>
</evidence>
<dbReference type="EMBL" id="CP034433">
    <property type="protein sequence ID" value="AZN37009.1"/>
    <property type="molecule type" value="Genomic_DNA"/>
</dbReference>
<feature type="domain" description="Phospholipid/glycerol acyltransferase" evidence="6">
    <location>
        <begin position="72"/>
        <end position="184"/>
    </location>
</feature>
<evidence type="ECO:0000313" key="7">
    <source>
        <dbReference type="EMBL" id="AZN37009.1"/>
    </source>
</evidence>
<dbReference type="KEGG" id="iod:EJO50_11265"/>
<accession>A0A3S8ZU81</accession>